<evidence type="ECO:0000313" key="2">
    <source>
        <dbReference type="Proteomes" id="UP000887013"/>
    </source>
</evidence>
<accession>A0A8X6ID75</accession>
<dbReference type="EMBL" id="BMAW01089484">
    <property type="protein sequence ID" value="GFS40175.1"/>
    <property type="molecule type" value="Genomic_DNA"/>
</dbReference>
<reference evidence="1" key="1">
    <citation type="submission" date="2020-08" db="EMBL/GenBank/DDBJ databases">
        <title>Multicomponent nature underlies the extraordinary mechanical properties of spider dragline silk.</title>
        <authorList>
            <person name="Kono N."/>
            <person name="Nakamura H."/>
            <person name="Mori M."/>
            <person name="Yoshida Y."/>
            <person name="Ohtoshi R."/>
            <person name="Malay A.D."/>
            <person name="Moran D.A.P."/>
            <person name="Tomita M."/>
            <person name="Numata K."/>
            <person name="Arakawa K."/>
        </authorList>
    </citation>
    <scope>NUCLEOTIDE SEQUENCE</scope>
</reference>
<sequence length="70" mass="8089">MALVIKKSPIINPLFRSGRDCPKLRAGKVGKYLEVMLSRARIEFGTFKEVNWTHDRLVYYYRSGDISAEP</sequence>
<organism evidence="1 2">
    <name type="scientific">Nephila pilipes</name>
    <name type="common">Giant wood spider</name>
    <name type="synonym">Nephila maculata</name>
    <dbReference type="NCBI Taxonomy" id="299642"/>
    <lineage>
        <taxon>Eukaryota</taxon>
        <taxon>Metazoa</taxon>
        <taxon>Ecdysozoa</taxon>
        <taxon>Arthropoda</taxon>
        <taxon>Chelicerata</taxon>
        <taxon>Arachnida</taxon>
        <taxon>Araneae</taxon>
        <taxon>Araneomorphae</taxon>
        <taxon>Entelegynae</taxon>
        <taxon>Araneoidea</taxon>
        <taxon>Nephilidae</taxon>
        <taxon>Nephila</taxon>
    </lineage>
</organism>
<proteinExistence type="predicted"/>
<evidence type="ECO:0000313" key="1">
    <source>
        <dbReference type="EMBL" id="GFS40175.1"/>
    </source>
</evidence>
<dbReference type="AlphaFoldDB" id="A0A8X6ID75"/>
<name>A0A8X6ID75_NEPPI</name>
<keyword evidence="2" id="KW-1185">Reference proteome</keyword>
<comment type="caution">
    <text evidence="1">The sequence shown here is derived from an EMBL/GenBank/DDBJ whole genome shotgun (WGS) entry which is preliminary data.</text>
</comment>
<dbReference type="Proteomes" id="UP000887013">
    <property type="component" value="Unassembled WGS sequence"/>
</dbReference>
<gene>
    <name evidence="1" type="ORF">NPIL_350671</name>
</gene>
<protein>
    <submittedName>
        <fullName evidence="1">Uncharacterized protein</fullName>
    </submittedName>
</protein>